<dbReference type="Gene3D" id="3.90.550.10">
    <property type="entry name" value="Spore Coat Polysaccharide Biosynthesis Protein SpsA, Chain A"/>
    <property type="match status" value="1"/>
</dbReference>
<organism evidence="2 3">
    <name type="scientific">Algimonas arctica</name>
    <dbReference type="NCBI Taxonomy" id="1479486"/>
    <lineage>
        <taxon>Bacteria</taxon>
        <taxon>Pseudomonadati</taxon>
        <taxon>Pseudomonadota</taxon>
        <taxon>Alphaproteobacteria</taxon>
        <taxon>Maricaulales</taxon>
        <taxon>Robiginitomaculaceae</taxon>
        <taxon>Algimonas</taxon>
    </lineage>
</organism>
<dbReference type="GO" id="GO:0016740">
    <property type="term" value="F:transferase activity"/>
    <property type="evidence" value="ECO:0007669"/>
    <property type="project" value="UniProtKB-KW"/>
</dbReference>
<protein>
    <submittedName>
        <fullName evidence="2">Glycosyl transferase</fullName>
    </submittedName>
</protein>
<name>A0A8J3G275_9PROT</name>
<dbReference type="SUPFAM" id="SSF53448">
    <property type="entry name" value="Nucleotide-diphospho-sugar transferases"/>
    <property type="match status" value="1"/>
</dbReference>
<reference evidence="2" key="1">
    <citation type="journal article" date="2014" name="Int. J. Syst. Evol. Microbiol.">
        <title>Complete genome sequence of Corynebacterium casei LMG S-19264T (=DSM 44701T), isolated from a smear-ripened cheese.</title>
        <authorList>
            <consortium name="US DOE Joint Genome Institute (JGI-PGF)"/>
            <person name="Walter F."/>
            <person name="Albersmeier A."/>
            <person name="Kalinowski J."/>
            <person name="Ruckert C."/>
        </authorList>
    </citation>
    <scope>NUCLEOTIDE SEQUENCE</scope>
    <source>
        <strain evidence="2">KCTC 32513</strain>
    </source>
</reference>
<dbReference type="RefSeq" id="WP_189496925.1">
    <property type="nucleotide sequence ID" value="NZ_BMZH01000005.1"/>
</dbReference>
<dbReference type="CDD" id="cd00761">
    <property type="entry name" value="Glyco_tranf_GTA_type"/>
    <property type="match status" value="1"/>
</dbReference>
<dbReference type="AlphaFoldDB" id="A0A8J3G275"/>
<feature type="domain" description="Glycosyltransferase 2-like" evidence="1">
    <location>
        <begin position="6"/>
        <end position="139"/>
    </location>
</feature>
<accession>A0A8J3G275</accession>
<comment type="caution">
    <text evidence="2">The sequence shown here is derived from an EMBL/GenBank/DDBJ whole genome shotgun (WGS) entry which is preliminary data.</text>
</comment>
<reference evidence="2" key="2">
    <citation type="submission" date="2020-09" db="EMBL/GenBank/DDBJ databases">
        <authorList>
            <person name="Sun Q."/>
            <person name="Kim S."/>
        </authorList>
    </citation>
    <scope>NUCLEOTIDE SEQUENCE</scope>
    <source>
        <strain evidence="2">KCTC 32513</strain>
    </source>
</reference>
<dbReference type="PANTHER" id="PTHR43685:SF2">
    <property type="entry name" value="GLYCOSYLTRANSFERASE 2-LIKE DOMAIN-CONTAINING PROTEIN"/>
    <property type="match status" value="1"/>
</dbReference>
<keyword evidence="2" id="KW-0808">Transferase</keyword>
<keyword evidence="3" id="KW-1185">Reference proteome</keyword>
<dbReference type="InterPro" id="IPR029044">
    <property type="entry name" value="Nucleotide-diphossugar_trans"/>
</dbReference>
<sequence length="297" mass="33378">MTPRLSILIPFYRDDPSVLLRSLDVQSIDPKAVEIRIMDDGTDDPALTATAQATVDAMSLPTSLVTAPDNRGRSATRNALQEAAKADWVLFLDADMRLDHRDFLSRYLDRIDADDCDIVFGGFDVENSSTDWDTDLHRLLSHSSDCLSAEQRALNGAQNVASSNLCVRKSVLNAEPFDAGFQGWGWEDSEWAARVSATHRLRHIDNPAVHLGLETTETLLSRFASSGPNYRRFVHAHPALAETLPLFRVVSRLKHVPGHRLARLPLRTLVRMRTMPTRFRVIALKLWRASYYAEAMK</sequence>
<dbReference type="InterPro" id="IPR001173">
    <property type="entry name" value="Glyco_trans_2-like"/>
</dbReference>
<evidence type="ECO:0000313" key="2">
    <source>
        <dbReference type="EMBL" id="GHA92468.1"/>
    </source>
</evidence>
<dbReference type="InterPro" id="IPR050834">
    <property type="entry name" value="Glycosyltransf_2"/>
</dbReference>
<gene>
    <name evidence="2" type="primary">hfsG</name>
    <name evidence="2" type="ORF">GCM10009069_14360</name>
</gene>
<dbReference type="PANTHER" id="PTHR43685">
    <property type="entry name" value="GLYCOSYLTRANSFERASE"/>
    <property type="match status" value="1"/>
</dbReference>
<evidence type="ECO:0000259" key="1">
    <source>
        <dbReference type="Pfam" id="PF00535"/>
    </source>
</evidence>
<proteinExistence type="predicted"/>
<dbReference type="Proteomes" id="UP000634004">
    <property type="component" value="Unassembled WGS sequence"/>
</dbReference>
<dbReference type="Pfam" id="PF00535">
    <property type="entry name" value="Glycos_transf_2"/>
    <property type="match status" value="1"/>
</dbReference>
<dbReference type="EMBL" id="BMZH01000005">
    <property type="protein sequence ID" value="GHA92468.1"/>
    <property type="molecule type" value="Genomic_DNA"/>
</dbReference>
<evidence type="ECO:0000313" key="3">
    <source>
        <dbReference type="Proteomes" id="UP000634004"/>
    </source>
</evidence>